<dbReference type="PANTHER" id="PTHR24346">
    <property type="entry name" value="MAP/MICROTUBULE AFFINITY-REGULATING KINASE"/>
    <property type="match status" value="1"/>
</dbReference>
<dbReference type="PROSITE" id="PS00108">
    <property type="entry name" value="PROTEIN_KINASE_ST"/>
    <property type="match status" value="1"/>
</dbReference>
<evidence type="ECO:0000256" key="4">
    <source>
        <dbReference type="SAM" id="MobiDB-lite"/>
    </source>
</evidence>
<evidence type="ECO:0000313" key="6">
    <source>
        <dbReference type="EMBL" id="KAF1987713.1"/>
    </source>
</evidence>
<gene>
    <name evidence="6" type="ORF">K402DRAFT_420074</name>
</gene>
<feature type="region of interest" description="Disordered" evidence="4">
    <location>
        <begin position="737"/>
        <end position="805"/>
    </location>
</feature>
<feature type="region of interest" description="Disordered" evidence="4">
    <location>
        <begin position="532"/>
        <end position="701"/>
    </location>
</feature>
<keyword evidence="2 3" id="KW-0067">ATP-binding</keyword>
<dbReference type="EMBL" id="ML977151">
    <property type="protein sequence ID" value="KAF1987713.1"/>
    <property type="molecule type" value="Genomic_DNA"/>
</dbReference>
<keyword evidence="1 3" id="KW-0547">Nucleotide-binding</keyword>
<feature type="compositionally biased region" description="Low complexity" evidence="4">
    <location>
        <begin position="638"/>
        <end position="647"/>
    </location>
</feature>
<feature type="region of interest" description="Disordered" evidence="4">
    <location>
        <begin position="439"/>
        <end position="488"/>
    </location>
</feature>
<dbReference type="SMART" id="SM00220">
    <property type="entry name" value="S_TKc"/>
    <property type="match status" value="1"/>
</dbReference>
<evidence type="ECO:0000256" key="1">
    <source>
        <dbReference type="ARBA" id="ARBA00022741"/>
    </source>
</evidence>
<feature type="compositionally biased region" description="Low complexity" evidence="4">
    <location>
        <begin position="763"/>
        <end position="774"/>
    </location>
</feature>
<dbReference type="CDD" id="cd14003">
    <property type="entry name" value="STKc_AMPK-like"/>
    <property type="match status" value="1"/>
</dbReference>
<evidence type="ECO:0000313" key="7">
    <source>
        <dbReference type="Proteomes" id="UP000800041"/>
    </source>
</evidence>
<accession>A0A6G1H3A8</accession>
<dbReference type="InterPro" id="IPR017441">
    <property type="entry name" value="Protein_kinase_ATP_BS"/>
</dbReference>
<feature type="binding site" evidence="3">
    <location>
        <position position="73"/>
    </location>
    <ligand>
        <name>ATP</name>
        <dbReference type="ChEBI" id="CHEBI:30616"/>
    </ligand>
</feature>
<feature type="domain" description="Protein kinase" evidence="5">
    <location>
        <begin position="39"/>
        <end position="286"/>
    </location>
</feature>
<keyword evidence="6" id="KW-0808">Transferase</keyword>
<dbReference type="FunFam" id="1.10.510.10:FF:000434">
    <property type="entry name" value="Serine/threonine protein kinase"/>
    <property type="match status" value="1"/>
</dbReference>
<dbReference type="PANTHER" id="PTHR24346:SF110">
    <property type="entry name" value="NON-SPECIFIC SERINE_THREONINE PROTEIN KINASE"/>
    <property type="match status" value="1"/>
</dbReference>
<dbReference type="Proteomes" id="UP000800041">
    <property type="component" value="Unassembled WGS sequence"/>
</dbReference>
<dbReference type="PROSITE" id="PS50011">
    <property type="entry name" value="PROTEIN_KINASE_DOM"/>
    <property type="match status" value="1"/>
</dbReference>
<evidence type="ECO:0000256" key="3">
    <source>
        <dbReference type="PROSITE-ProRule" id="PRU10141"/>
    </source>
</evidence>
<dbReference type="PROSITE" id="PS00107">
    <property type="entry name" value="PROTEIN_KINASE_ATP"/>
    <property type="match status" value="1"/>
</dbReference>
<dbReference type="InterPro" id="IPR011009">
    <property type="entry name" value="Kinase-like_dom_sf"/>
</dbReference>
<dbReference type="GO" id="GO:0005524">
    <property type="term" value="F:ATP binding"/>
    <property type="evidence" value="ECO:0007669"/>
    <property type="project" value="UniProtKB-UniRule"/>
</dbReference>
<sequence>MPAARPLPEQHSQRTKLATSYGELLDEFSSKDLRHVGNYTLGKLIGKGSFGKVYLATHKLTNGSKVVLKSAKKDDANLAREIHHHRQFSHSHIARLYEVIVTENLVWLVLEYCPGDELYNYLLAHGAIEPSTVQKIFTQLVGAVSYVHNKSCVHRDLKLENILLDKNENVKLVDFGFTREYEGKSSYLQTWCGTICYSAPEMIKGEKYAGEKVDVWSLGIILYALLCGELPFDDDEEETTKMRILKEDPKYPDHMPQGAKDLIMLLLSKRPLLRPALSDILMNPWLAEYAPHQQAILKLQQPAPFTTDLEKETLQRMRSAGVDIDQVIENVLAQRCDALAGWWALLIEKEERKARRRERKRREKEAEAKSLRRLSAASSRIDRMAPTIKELDEEVPRTPRTPLIGEPPKGRGRNMKRNGSLHSGQVLAGNADLPRLAEAASGPEESNTVAGDESPKIPPPIEKDSIRSASSSRTRPPLPPKEHRVSRGSMLQVVSNNSDLLSPNGFTPTNRRRKYQQPFFQQLASFKHWIKESAKRARSPATRRGNSNAQKSMPMRTSSNDGLRRISTAGNPPSRQSGTYVRQGGIQSRSTFPQRPRISTTPSTGSITRPRPSLSPSPLTPHSSQYRRGSVGLRGRKSTSSSVSSIRSVHHVHSHSKASSTSSATASVASPSASASGKLARSPHNSVKVLPGTPTANSFPSNIRVVRQASIGESTAAFSSLPPPSPGLIFAKRKRSPFKGPMLGMHQAAGANSPSRSRRRESGAGSRSGSVQGRRSGEIIEEEDEEEDEEGDGYADLGEESQVEEVEAFSPIVAGEEVVVTDEDGLDIPVPVNAIEDSDADVLGHANGKSNGKAAVRA</sequence>
<feature type="region of interest" description="Disordered" evidence="4">
    <location>
        <begin position="354"/>
        <end position="427"/>
    </location>
</feature>
<protein>
    <submittedName>
        <fullName evidence="6">Kinase-like protein</fullName>
    </submittedName>
</protein>
<evidence type="ECO:0000256" key="2">
    <source>
        <dbReference type="ARBA" id="ARBA00022840"/>
    </source>
</evidence>
<evidence type="ECO:0000259" key="5">
    <source>
        <dbReference type="PROSITE" id="PS50011"/>
    </source>
</evidence>
<feature type="compositionally biased region" description="Acidic residues" evidence="4">
    <location>
        <begin position="779"/>
        <end position="805"/>
    </location>
</feature>
<feature type="compositionally biased region" description="Polar residues" evidence="4">
    <location>
        <begin position="544"/>
        <end position="561"/>
    </location>
</feature>
<keyword evidence="6" id="KW-0418">Kinase</keyword>
<dbReference type="SUPFAM" id="SSF56112">
    <property type="entry name" value="Protein kinase-like (PK-like)"/>
    <property type="match status" value="1"/>
</dbReference>
<keyword evidence="7" id="KW-1185">Reference proteome</keyword>
<dbReference type="OrthoDB" id="942095at2759"/>
<name>A0A6G1H3A8_9PEZI</name>
<dbReference type="GO" id="GO:0004674">
    <property type="term" value="F:protein serine/threonine kinase activity"/>
    <property type="evidence" value="ECO:0007669"/>
    <property type="project" value="TreeGrafter"/>
</dbReference>
<dbReference type="InterPro" id="IPR008271">
    <property type="entry name" value="Ser/Thr_kinase_AS"/>
</dbReference>
<feature type="compositionally biased region" description="Polar residues" evidence="4">
    <location>
        <begin position="568"/>
        <end position="607"/>
    </location>
</feature>
<dbReference type="Gene3D" id="1.10.510.10">
    <property type="entry name" value="Transferase(Phosphotransferase) domain 1"/>
    <property type="match status" value="1"/>
</dbReference>
<dbReference type="Pfam" id="PF00069">
    <property type="entry name" value="Pkinase"/>
    <property type="match status" value="1"/>
</dbReference>
<reference evidence="6" key="1">
    <citation type="journal article" date="2020" name="Stud. Mycol.">
        <title>101 Dothideomycetes genomes: a test case for predicting lifestyles and emergence of pathogens.</title>
        <authorList>
            <person name="Haridas S."/>
            <person name="Albert R."/>
            <person name="Binder M."/>
            <person name="Bloem J."/>
            <person name="Labutti K."/>
            <person name="Salamov A."/>
            <person name="Andreopoulos B."/>
            <person name="Baker S."/>
            <person name="Barry K."/>
            <person name="Bills G."/>
            <person name="Bluhm B."/>
            <person name="Cannon C."/>
            <person name="Castanera R."/>
            <person name="Culley D."/>
            <person name="Daum C."/>
            <person name="Ezra D."/>
            <person name="Gonzalez J."/>
            <person name="Henrissat B."/>
            <person name="Kuo A."/>
            <person name="Liang C."/>
            <person name="Lipzen A."/>
            <person name="Lutzoni F."/>
            <person name="Magnuson J."/>
            <person name="Mondo S."/>
            <person name="Nolan M."/>
            <person name="Ohm R."/>
            <person name="Pangilinan J."/>
            <person name="Park H.-J."/>
            <person name="Ramirez L."/>
            <person name="Alfaro M."/>
            <person name="Sun H."/>
            <person name="Tritt A."/>
            <person name="Yoshinaga Y."/>
            <person name="Zwiers L.-H."/>
            <person name="Turgeon B."/>
            <person name="Goodwin S."/>
            <person name="Spatafora J."/>
            <person name="Crous P."/>
            <person name="Grigoriev I."/>
        </authorList>
    </citation>
    <scope>NUCLEOTIDE SEQUENCE</scope>
    <source>
        <strain evidence="6">CBS 113979</strain>
    </source>
</reference>
<dbReference type="InterPro" id="IPR000719">
    <property type="entry name" value="Prot_kinase_dom"/>
</dbReference>
<organism evidence="6 7">
    <name type="scientific">Aulographum hederae CBS 113979</name>
    <dbReference type="NCBI Taxonomy" id="1176131"/>
    <lineage>
        <taxon>Eukaryota</taxon>
        <taxon>Fungi</taxon>
        <taxon>Dikarya</taxon>
        <taxon>Ascomycota</taxon>
        <taxon>Pezizomycotina</taxon>
        <taxon>Dothideomycetes</taxon>
        <taxon>Pleosporomycetidae</taxon>
        <taxon>Aulographales</taxon>
        <taxon>Aulographaceae</taxon>
    </lineage>
</organism>
<dbReference type="AlphaFoldDB" id="A0A6G1H3A8"/>
<dbReference type="GO" id="GO:0005737">
    <property type="term" value="C:cytoplasm"/>
    <property type="evidence" value="ECO:0007669"/>
    <property type="project" value="TreeGrafter"/>
</dbReference>
<feature type="compositionally biased region" description="Low complexity" evidence="4">
    <location>
        <begin position="657"/>
        <end position="676"/>
    </location>
</feature>
<dbReference type="GO" id="GO:0035556">
    <property type="term" value="P:intracellular signal transduction"/>
    <property type="evidence" value="ECO:0007669"/>
    <property type="project" value="TreeGrafter"/>
</dbReference>
<proteinExistence type="predicted"/>